<name>A0A1X2GXG2_9FUNG</name>
<feature type="compositionally biased region" description="Pro residues" evidence="2">
    <location>
        <begin position="702"/>
        <end position="727"/>
    </location>
</feature>
<feature type="region of interest" description="Disordered" evidence="2">
    <location>
        <begin position="367"/>
        <end position="401"/>
    </location>
</feature>
<feature type="domain" description="mRNA capping enzyme adenylation" evidence="3">
    <location>
        <begin position="48"/>
        <end position="234"/>
    </location>
</feature>
<gene>
    <name evidence="4" type="ORF">DM01DRAFT_1403226</name>
</gene>
<comment type="caution">
    <text evidence="4">The sequence shown here is derived from an EMBL/GenBank/DDBJ whole genome shotgun (WGS) entry which is preliminary data.</text>
</comment>
<evidence type="ECO:0000313" key="5">
    <source>
        <dbReference type="Proteomes" id="UP000242146"/>
    </source>
</evidence>
<dbReference type="OrthoDB" id="200924at2759"/>
<dbReference type="EMBL" id="MCGT01000001">
    <property type="protein sequence ID" value="ORX62779.1"/>
    <property type="molecule type" value="Genomic_DNA"/>
</dbReference>
<evidence type="ECO:0000256" key="2">
    <source>
        <dbReference type="SAM" id="MobiDB-lite"/>
    </source>
</evidence>
<dbReference type="Proteomes" id="UP000242146">
    <property type="component" value="Unassembled WGS sequence"/>
</dbReference>
<dbReference type="GO" id="GO:0006370">
    <property type="term" value="P:7-methylguanosine mRNA capping"/>
    <property type="evidence" value="ECO:0007669"/>
    <property type="project" value="InterPro"/>
</dbReference>
<reference evidence="4 5" key="1">
    <citation type="submission" date="2016-07" db="EMBL/GenBank/DDBJ databases">
        <title>Pervasive Adenine N6-methylation of Active Genes in Fungi.</title>
        <authorList>
            <consortium name="DOE Joint Genome Institute"/>
            <person name="Mondo S.J."/>
            <person name="Dannebaum R.O."/>
            <person name="Kuo R.C."/>
            <person name="Labutti K."/>
            <person name="Haridas S."/>
            <person name="Kuo A."/>
            <person name="Salamov A."/>
            <person name="Ahrendt S.R."/>
            <person name="Lipzen A."/>
            <person name="Sullivan W."/>
            <person name="Andreopoulos W.B."/>
            <person name="Clum A."/>
            <person name="Lindquist E."/>
            <person name="Daum C."/>
            <person name="Ramamoorthy G.K."/>
            <person name="Gryganskyi A."/>
            <person name="Culley D."/>
            <person name="Magnuson J.K."/>
            <person name="James T.Y."/>
            <person name="O'Malley M.A."/>
            <person name="Stajich J.E."/>
            <person name="Spatafora J.W."/>
            <person name="Visel A."/>
            <person name="Grigoriev I.V."/>
        </authorList>
    </citation>
    <scope>NUCLEOTIDE SEQUENCE [LARGE SCALE GENOMIC DNA]</scope>
    <source>
        <strain evidence="4 5">NRRL 3301</strain>
    </source>
</reference>
<feature type="region of interest" description="Disordered" evidence="2">
    <location>
        <begin position="414"/>
        <end position="478"/>
    </location>
</feature>
<protein>
    <recommendedName>
        <fullName evidence="3">mRNA capping enzyme adenylation domain-containing protein</fullName>
    </recommendedName>
</protein>
<sequence length="789" mass="89283">MTAPNPSHEFTIPEAIGKRVDPTYSQTLHTQVKQLLNIHHNGFPGTRPVLFEAKHLDTLEREDYFVCDRNFTARCLLFFTKTPKGYASFMLNGHHTWFYIPQLLFPSRSRDNEFLTDTLMDGELILENEIEKTWRFLIYDLMVLNGTSIVQRSFSTRLGMLRQEVLHPWKACYQADPTHPPPIPIELKRMERSYGSHIVFDQIHKSQSRKDSIIWTPVKCPYVPGVCDKLLKWKPPEMIVLNFRINAKWSNEHKPIYSLDVLSNVTYKFYDHFQPEPELAIRWKENLPDGRIAECRYDPSWQVTIVEQGYAPVVRTGGWRFVRFCDEKTATVDSEQDAKEAMHMVKQGVPKDQLLTHMDRIRKAWKAREKGIFPPSKPSLPGSTNDHSTSPVLPSPSLDTASRQNSIDFMFKSRQNSVDESWKPRQGSITEVPDPVAKDSHLKRLRSPTPEVDIPKLDSSNTITSSNSSEPTEPAMASPTLAAHDLPLHLATQSNQLSPRTERKHANKRSKINEQDQMTHDRTLPMDHRQPTPPPPPSPPHAPPPQHQPRNSSIHNLLTSPQDPHVKPEDHQERQPTPTDPHQQQRPILATDSHYPIKRMSPSSSPHSRSSTSSTSSLYKRHSSSTPTQPTASTYPPPSSSSRLYQLSSLLQAQSLTASPPPPPHANAPVQPQQPTFLNFPVETNTRSYSQAELGPLSPSQSTPPPRRSFQPFTPPVPQHQPLPYAPYAPTHPSHPPQKHPSHPHYQPYFPQPPAASMPPAMSPSVSSHPSAPSSNKSSAKTKINFILN</sequence>
<dbReference type="PANTHER" id="PTHR10367:SF17">
    <property type="entry name" value="MRNA-CAPPING ENZYME"/>
    <property type="match status" value="1"/>
</dbReference>
<dbReference type="PANTHER" id="PTHR10367">
    <property type="entry name" value="MRNA-CAPPING ENZYME"/>
    <property type="match status" value="1"/>
</dbReference>
<dbReference type="SUPFAM" id="SSF56091">
    <property type="entry name" value="DNA ligase/mRNA capping enzyme, catalytic domain"/>
    <property type="match status" value="1"/>
</dbReference>
<comment type="catalytic activity">
    <reaction evidence="1">
        <text>a 5'-end diphospho-ribonucleoside in mRNA + GTP + H(+) = a 5'-end (5'-triphosphoguanosine)-ribonucleoside in mRNA + diphosphate</text>
        <dbReference type="Rhea" id="RHEA:67012"/>
        <dbReference type="Rhea" id="RHEA-COMP:17165"/>
        <dbReference type="Rhea" id="RHEA-COMP:17166"/>
        <dbReference type="ChEBI" id="CHEBI:15378"/>
        <dbReference type="ChEBI" id="CHEBI:33019"/>
        <dbReference type="ChEBI" id="CHEBI:37565"/>
        <dbReference type="ChEBI" id="CHEBI:167616"/>
        <dbReference type="ChEBI" id="CHEBI:167617"/>
        <dbReference type="EC" id="2.7.7.50"/>
    </reaction>
    <physiologicalReaction direction="left-to-right" evidence="1">
        <dbReference type="Rhea" id="RHEA:67013"/>
    </physiologicalReaction>
</comment>
<evidence type="ECO:0000313" key="4">
    <source>
        <dbReference type="EMBL" id="ORX62779.1"/>
    </source>
</evidence>
<dbReference type="InterPro" id="IPR051029">
    <property type="entry name" value="mRNA_Capping_Enz/RNA_Phosphat"/>
</dbReference>
<feature type="compositionally biased region" description="Basic and acidic residues" evidence="2">
    <location>
        <begin position="511"/>
        <end position="530"/>
    </location>
</feature>
<keyword evidence="5" id="KW-1185">Reference proteome</keyword>
<feature type="region of interest" description="Disordered" evidence="2">
    <location>
        <begin position="655"/>
        <end position="678"/>
    </location>
</feature>
<accession>A0A1X2GXG2</accession>
<proteinExistence type="predicted"/>
<feature type="region of interest" description="Disordered" evidence="2">
    <location>
        <begin position="492"/>
        <end position="643"/>
    </location>
</feature>
<feature type="compositionally biased region" description="Low complexity" evidence="2">
    <location>
        <begin position="758"/>
        <end position="779"/>
    </location>
</feature>
<organism evidence="4 5">
    <name type="scientific">Hesseltinella vesiculosa</name>
    <dbReference type="NCBI Taxonomy" id="101127"/>
    <lineage>
        <taxon>Eukaryota</taxon>
        <taxon>Fungi</taxon>
        <taxon>Fungi incertae sedis</taxon>
        <taxon>Mucoromycota</taxon>
        <taxon>Mucoromycotina</taxon>
        <taxon>Mucoromycetes</taxon>
        <taxon>Mucorales</taxon>
        <taxon>Cunninghamellaceae</taxon>
        <taxon>Hesseltinella</taxon>
    </lineage>
</organism>
<feature type="compositionally biased region" description="Polar residues" evidence="2">
    <location>
        <begin position="575"/>
        <end position="586"/>
    </location>
</feature>
<dbReference type="AlphaFoldDB" id="A0A1X2GXG2"/>
<feature type="compositionally biased region" description="Polar residues" evidence="2">
    <location>
        <begin position="550"/>
        <end position="562"/>
    </location>
</feature>
<dbReference type="GO" id="GO:0005524">
    <property type="term" value="F:ATP binding"/>
    <property type="evidence" value="ECO:0007669"/>
    <property type="project" value="InterPro"/>
</dbReference>
<dbReference type="Gene3D" id="2.40.50.140">
    <property type="entry name" value="Nucleic acid-binding proteins"/>
    <property type="match status" value="1"/>
</dbReference>
<dbReference type="STRING" id="101127.A0A1X2GXG2"/>
<dbReference type="InterPro" id="IPR001339">
    <property type="entry name" value="mRNA_cap_enzyme_adenylation"/>
</dbReference>
<dbReference type="InterPro" id="IPR012340">
    <property type="entry name" value="NA-bd_OB-fold"/>
</dbReference>
<feature type="compositionally biased region" description="Low complexity" evidence="2">
    <location>
        <begin position="459"/>
        <end position="469"/>
    </location>
</feature>
<feature type="region of interest" description="Disordered" evidence="2">
    <location>
        <begin position="690"/>
        <end position="789"/>
    </location>
</feature>
<dbReference type="CDD" id="cd07895">
    <property type="entry name" value="Adenylation_mRNA_capping"/>
    <property type="match status" value="1"/>
</dbReference>
<dbReference type="Gene3D" id="3.30.470.30">
    <property type="entry name" value="DNA ligase/mRNA capping enzyme"/>
    <property type="match status" value="1"/>
</dbReference>
<dbReference type="Pfam" id="PF01331">
    <property type="entry name" value="mRNA_cap_enzyme"/>
    <property type="match status" value="1"/>
</dbReference>
<evidence type="ECO:0000259" key="3">
    <source>
        <dbReference type="Pfam" id="PF01331"/>
    </source>
</evidence>
<dbReference type="GO" id="GO:0004484">
    <property type="term" value="F:mRNA guanylyltransferase activity"/>
    <property type="evidence" value="ECO:0007669"/>
    <property type="project" value="UniProtKB-EC"/>
</dbReference>
<feature type="compositionally biased region" description="Basic and acidic residues" evidence="2">
    <location>
        <begin position="564"/>
        <end position="574"/>
    </location>
</feature>
<evidence type="ECO:0000256" key="1">
    <source>
        <dbReference type="ARBA" id="ARBA00044624"/>
    </source>
</evidence>
<feature type="compositionally biased region" description="Low complexity" evidence="2">
    <location>
        <begin position="601"/>
        <end position="643"/>
    </location>
</feature>
<feature type="compositionally biased region" description="Polar residues" evidence="2">
    <location>
        <begin position="381"/>
        <end position="401"/>
    </location>
</feature>
<feature type="compositionally biased region" description="Pro residues" evidence="2">
    <location>
        <begin position="531"/>
        <end position="547"/>
    </location>
</feature>